<dbReference type="AlphaFoldDB" id="X1KVP4"/>
<dbReference type="EMBL" id="BARV01007643">
    <property type="protein sequence ID" value="GAI10773.1"/>
    <property type="molecule type" value="Genomic_DNA"/>
</dbReference>
<accession>X1KVP4</accession>
<gene>
    <name evidence="1" type="ORF">S06H3_15527</name>
</gene>
<name>X1KVP4_9ZZZZ</name>
<reference evidence="1" key="1">
    <citation type="journal article" date="2014" name="Front. Microbiol.">
        <title>High frequency of phylogenetically diverse reductive dehalogenase-homologous genes in deep subseafloor sedimentary metagenomes.</title>
        <authorList>
            <person name="Kawai M."/>
            <person name="Futagami T."/>
            <person name="Toyoda A."/>
            <person name="Takaki Y."/>
            <person name="Nishi S."/>
            <person name="Hori S."/>
            <person name="Arai W."/>
            <person name="Tsubouchi T."/>
            <person name="Morono Y."/>
            <person name="Uchiyama I."/>
            <person name="Ito T."/>
            <person name="Fujiyama A."/>
            <person name="Inagaki F."/>
            <person name="Takami H."/>
        </authorList>
    </citation>
    <scope>NUCLEOTIDE SEQUENCE</scope>
    <source>
        <strain evidence="1">Expedition CK06-06</strain>
    </source>
</reference>
<sequence>MQKILRLPESLQEILESVEGKNLDEKLIQLIRNDLRRRFHLCSERIMEFETKYGMQFEEFVVKWKADKIPNRYSHETERDYMEWESLVGEHEMLLLQLRKLKGKFPSTP</sequence>
<proteinExistence type="predicted"/>
<evidence type="ECO:0000313" key="1">
    <source>
        <dbReference type="EMBL" id="GAI10773.1"/>
    </source>
</evidence>
<comment type="caution">
    <text evidence="1">The sequence shown here is derived from an EMBL/GenBank/DDBJ whole genome shotgun (WGS) entry which is preliminary data.</text>
</comment>
<organism evidence="1">
    <name type="scientific">marine sediment metagenome</name>
    <dbReference type="NCBI Taxonomy" id="412755"/>
    <lineage>
        <taxon>unclassified sequences</taxon>
        <taxon>metagenomes</taxon>
        <taxon>ecological metagenomes</taxon>
    </lineage>
</organism>
<protein>
    <submittedName>
        <fullName evidence="1">Uncharacterized protein</fullName>
    </submittedName>
</protein>